<evidence type="ECO:0000313" key="3">
    <source>
        <dbReference type="EMBL" id="KNC72627.1"/>
    </source>
</evidence>
<keyword evidence="4" id="KW-1185">Reference proteome</keyword>
<dbReference type="RefSeq" id="XP_014146529.1">
    <property type="nucleotide sequence ID" value="XM_014291054.1"/>
</dbReference>
<dbReference type="GO" id="GO:0005634">
    <property type="term" value="C:nucleus"/>
    <property type="evidence" value="ECO:0007669"/>
    <property type="project" value="UniProtKB-SubCell"/>
</dbReference>
<dbReference type="Gene3D" id="3.30.710.10">
    <property type="entry name" value="Potassium Channel Kv1.1, Chain A"/>
    <property type="match status" value="1"/>
</dbReference>
<dbReference type="Pfam" id="PF03931">
    <property type="entry name" value="Skp1_POZ"/>
    <property type="match status" value="1"/>
</dbReference>
<dbReference type="InterPro" id="IPR011333">
    <property type="entry name" value="SKP1/BTB/POZ_sf"/>
</dbReference>
<dbReference type="SUPFAM" id="SSF54695">
    <property type="entry name" value="POZ domain"/>
    <property type="match status" value="1"/>
</dbReference>
<dbReference type="InterPro" id="IPR016073">
    <property type="entry name" value="Skp1_comp_POZ"/>
</dbReference>
<protein>
    <recommendedName>
        <fullName evidence="2">SKP1 component POZ domain-containing protein</fullName>
    </recommendedName>
</protein>
<dbReference type="GeneID" id="25915317"/>
<accession>A0A0L0F7C4</accession>
<dbReference type="EMBL" id="KQ246732">
    <property type="protein sequence ID" value="KNC72627.1"/>
    <property type="molecule type" value="Genomic_DNA"/>
</dbReference>
<organism evidence="3 4">
    <name type="scientific">Sphaeroforma arctica JP610</name>
    <dbReference type="NCBI Taxonomy" id="667725"/>
    <lineage>
        <taxon>Eukaryota</taxon>
        <taxon>Ichthyosporea</taxon>
        <taxon>Ichthyophonida</taxon>
        <taxon>Sphaeroforma</taxon>
    </lineage>
</organism>
<name>A0A0L0F7C4_9EUKA</name>
<sequence>MFGIHTPNGHSFESHAYWYMTTCHELAHAFSSAHDQTHGSYLSYFAEAYMSAFAKSTNHLLARSSPLLKLQHKAVGLKQCSVTMVNNSQDIAIDSTMDDDEEKQYVKLVSSDEHTFHISRRCAMVSGTIKSMLSGP</sequence>
<dbReference type="OrthoDB" id="249087at2759"/>
<evidence type="ECO:0000256" key="1">
    <source>
        <dbReference type="ARBA" id="ARBA00004123"/>
    </source>
</evidence>
<evidence type="ECO:0000259" key="2">
    <source>
        <dbReference type="Pfam" id="PF03931"/>
    </source>
</evidence>
<reference evidence="3 4" key="1">
    <citation type="submission" date="2011-02" db="EMBL/GenBank/DDBJ databases">
        <title>The Genome Sequence of Sphaeroforma arctica JP610.</title>
        <authorList>
            <consortium name="The Broad Institute Genome Sequencing Platform"/>
            <person name="Russ C."/>
            <person name="Cuomo C."/>
            <person name="Young S.K."/>
            <person name="Zeng Q."/>
            <person name="Gargeya S."/>
            <person name="Alvarado L."/>
            <person name="Berlin A."/>
            <person name="Chapman S.B."/>
            <person name="Chen Z."/>
            <person name="Freedman E."/>
            <person name="Gellesch M."/>
            <person name="Goldberg J."/>
            <person name="Griggs A."/>
            <person name="Gujja S."/>
            <person name="Heilman E."/>
            <person name="Heiman D."/>
            <person name="Howarth C."/>
            <person name="Mehta T."/>
            <person name="Neiman D."/>
            <person name="Pearson M."/>
            <person name="Roberts A."/>
            <person name="Saif S."/>
            <person name="Shea T."/>
            <person name="Shenoy N."/>
            <person name="Sisk P."/>
            <person name="Stolte C."/>
            <person name="Sykes S."/>
            <person name="White J."/>
            <person name="Yandava C."/>
            <person name="Burger G."/>
            <person name="Gray M.W."/>
            <person name="Holland P.W.H."/>
            <person name="King N."/>
            <person name="Lang F.B.F."/>
            <person name="Roger A.J."/>
            <person name="Ruiz-Trillo I."/>
            <person name="Haas B."/>
            <person name="Nusbaum C."/>
            <person name="Birren B."/>
        </authorList>
    </citation>
    <scope>NUCLEOTIDE SEQUENCE [LARGE SCALE GENOMIC DNA]</scope>
    <source>
        <strain evidence="3 4">JP610</strain>
    </source>
</reference>
<feature type="domain" description="SKP1 component POZ" evidence="2">
    <location>
        <begin position="105"/>
        <end position="134"/>
    </location>
</feature>
<dbReference type="PANTHER" id="PTHR20648">
    <property type="entry name" value="ELONGIN-C"/>
    <property type="match status" value="1"/>
</dbReference>
<gene>
    <name evidence="3" type="ORF">SARC_14813</name>
</gene>
<dbReference type="STRING" id="667725.A0A0L0F7C4"/>
<evidence type="ECO:0000313" key="4">
    <source>
        <dbReference type="Proteomes" id="UP000054560"/>
    </source>
</evidence>
<dbReference type="AlphaFoldDB" id="A0A0L0F7C4"/>
<dbReference type="GO" id="GO:0006511">
    <property type="term" value="P:ubiquitin-dependent protein catabolic process"/>
    <property type="evidence" value="ECO:0007669"/>
    <property type="project" value="InterPro"/>
</dbReference>
<feature type="non-terminal residue" evidence="3">
    <location>
        <position position="136"/>
    </location>
</feature>
<dbReference type="Proteomes" id="UP000054560">
    <property type="component" value="Unassembled WGS sequence"/>
</dbReference>
<dbReference type="InterPro" id="IPR039948">
    <property type="entry name" value="ELC1"/>
</dbReference>
<proteinExistence type="predicted"/>
<comment type="subcellular location">
    <subcellularLocation>
        <location evidence="1">Nucleus</location>
    </subcellularLocation>
</comment>